<name>C4XJI6_SOLM1</name>
<evidence type="ECO:0000313" key="2">
    <source>
        <dbReference type="EMBL" id="BAH76736.1"/>
    </source>
</evidence>
<sequence>MGIPNFGRVKAGLPQGGVENEPENEGVVRRDTMRGHRRIMFWGSFRVCLQEGTVLRWQGRRSHFAQLHWGDGRQGPATMSET</sequence>
<proteinExistence type="predicted"/>
<feature type="region of interest" description="Disordered" evidence="1">
    <location>
        <begin position="1"/>
        <end position="27"/>
    </location>
</feature>
<keyword evidence="3" id="KW-1185">Reference proteome</keyword>
<dbReference type="STRING" id="573370.DMR_32450"/>
<dbReference type="Proteomes" id="UP000009071">
    <property type="component" value="Chromosome"/>
</dbReference>
<accession>C4XJI6</accession>
<dbReference type="KEGG" id="dma:DMR_32450"/>
<protein>
    <submittedName>
        <fullName evidence="2">Uncharacterized protein</fullName>
    </submittedName>
</protein>
<reference evidence="2 3" key="1">
    <citation type="journal article" date="2009" name="Genome Res.">
        <title>Whole genome sequence of Desulfovibrio magneticus strain RS-1 revealed common gene clusters in magnetotactic bacteria.</title>
        <authorList>
            <person name="Nakazawa H."/>
            <person name="Arakaki A."/>
            <person name="Narita-Yamada S."/>
            <person name="Yashiro I."/>
            <person name="Jinno K."/>
            <person name="Aoki N."/>
            <person name="Tsuruyama A."/>
            <person name="Okamura Y."/>
            <person name="Tanikawa S."/>
            <person name="Fujita N."/>
            <person name="Takeyama H."/>
            <person name="Matsunaga T."/>
        </authorList>
    </citation>
    <scope>NUCLEOTIDE SEQUENCE [LARGE SCALE GENOMIC DNA]</scope>
    <source>
        <strain evidence="3">ATCC 700980 / DSM 13731 / RS-1</strain>
    </source>
</reference>
<gene>
    <name evidence="2" type="ordered locus">DMR_32450</name>
</gene>
<evidence type="ECO:0000313" key="3">
    <source>
        <dbReference type="Proteomes" id="UP000009071"/>
    </source>
</evidence>
<dbReference type="EMBL" id="AP010904">
    <property type="protein sequence ID" value="BAH76736.1"/>
    <property type="molecule type" value="Genomic_DNA"/>
</dbReference>
<organism evidence="2 3">
    <name type="scientific">Solidesulfovibrio magneticus (strain ATCC 700980 / DSM 13731 / RS-1)</name>
    <name type="common">Desulfovibrio magneticus</name>
    <dbReference type="NCBI Taxonomy" id="573370"/>
    <lineage>
        <taxon>Bacteria</taxon>
        <taxon>Pseudomonadati</taxon>
        <taxon>Thermodesulfobacteriota</taxon>
        <taxon>Desulfovibrionia</taxon>
        <taxon>Desulfovibrionales</taxon>
        <taxon>Desulfovibrionaceae</taxon>
        <taxon>Solidesulfovibrio</taxon>
    </lineage>
</organism>
<dbReference type="AlphaFoldDB" id="C4XJI6"/>
<dbReference type="HOGENOM" id="CLU_2552731_0_0_7"/>
<evidence type="ECO:0000256" key="1">
    <source>
        <dbReference type="SAM" id="MobiDB-lite"/>
    </source>
</evidence>